<evidence type="ECO:0000313" key="5">
    <source>
        <dbReference type="Proteomes" id="UP000051576"/>
    </source>
</evidence>
<sequence length="148" mass="16704">MKFTIKNGIGTSATCYQAALMIRQQVFVKEQHVAPELEIENEDQAKYYVGYLDSAPAATARVIEQVDGGWHIQRVATLKKFRRQGLARQILNFIEAKAKKAGIPYLTLGAQDQAQGFYLKLGYSVIGDGFLDAGIKHHRMEKKLYWLV</sequence>
<dbReference type="eggNOG" id="COG2153">
    <property type="taxonomic scope" value="Bacteria"/>
</dbReference>
<protein>
    <submittedName>
        <fullName evidence="4">Acetyltransferase</fullName>
    </submittedName>
</protein>
<accession>A0A0R2BZU9</accession>
<dbReference type="Proteomes" id="UP000051576">
    <property type="component" value="Unassembled WGS sequence"/>
</dbReference>
<dbReference type="InterPro" id="IPR016181">
    <property type="entry name" value="Acyl_CoA_acyltransferase"/>
</dbReference>
<dbReference type="InterPro" id="IPR050832">
    <property type="entry name" value="Bact_Acetyltransf"/>
</dbReference>
<dbReference type="RefSeq" id="WP_056970757.1">
    <property type="nucleotide sequence ID" value="NZ_AYYX01000075.1"/>
</dbReference>
<evidence type="ECO:0000256" key="2">
    <source>
        <dbReference type="ARBA" id="ARBA00023315"/>
    </source>
</evidence>
<dbReference type="Pfam" id="PF13673">
    <property type="entry name" value="Acetyltransf_10"/>
    <property type="match status" value="1"/>
</dbReference>
<gene>
    <name evidence="4" type="ORF">FD21_GL001965</name>
</gene>
<dbReference type="EMBL" id="AYYX01000075">
    <property type="protein sequence ID" value="KRM84554.1"/>
    <property type="molecule type" value="Genomic_DNA"/>
</dbReference>
<dbReference type="InterPro" id="IPR000182">
    <property type="entry name" value="GNAT_dom"/>
</dbReference>
<name>A0A0R2BZU9_9LACO</name>
<dbReference type="PATRIC" id="fig|1133569.4.peg.2121"/>
<dbReference type="PANTHER" id="PTHR43877:SF2">
    <property type="entry name" value="AMINOALKYLPHOSPHONATE N-ACETYLTRANSFERASE-RELATED"/>
    <property type="match status" value="1"/>
</dbReference>
<evidence type="ECO:0000256" key="1">
    <source>
        <dbReference type="ARBA" id="ARBA00022679"/>
    </source>
</evidence>
<evidence type="ECO:0000259" key="3">
    <source>
        <dbReference type="PROSITE" id="PS51186"/>
    </source>
</evidence>
<dbReference type="PROSITE" id="PS51186">
    <property type="entry name" value="GNAT"/>
    <property type="match status" value="1"/>
</dbReference>
<dbReference type="GO" id="GO:0016747">
    <property type="term" value="F:acyltransferase activity, transferring groups other than amino-acyl groups"/>
    <property type="evidence" value="ECO:0007669"/>
    <property type="project" value="InterPro"/>
</dbReference>
<feature type="domain" description="N-acetyltransferase" evidence="3">
    <location>
        <begin position="3"/>
        <end position="145"/>
    </location>
</feature>
<comment type="caution">
    <text evidence="4">The sequence shown here is derived from an EMBL/GenBank/DDBJ whole genome shotgun (WGS) entry which is preliminary data.</text>
</comment>
<dbReference type="PANTHER" id="PTHR43877">
    <property type="entry name" value="AMINOALKYLPHOSPHONATE N-ACETYLTRANSFERASE-RELATED-RELATED"/>
    <property type="match status" value="1"/>
</dbReference>
<evidence type="ECO:0000313" key="4">
    <source>
        <dbReference type="EMBL" id="KRM84554.1"/>
    </source>
</evidence>
<dbReference type="STRING" id="1133569.FD21_GL001965"/>
<dbReference type="Gene3D" id="3.40.630.30">
    <property type="match status" value="1"/>
</dbReference>
<proteinExistence type="predicted"/>
<reference evidence="4 5" key="1">
    <citation type="journal article" date="2015" name="Genome Announc.">
        <title>Expanding the biotechnology potential of lactobacilli through comparative genomics of 213 strains and associated genera.</title>
        <authorList>
            <person name="Sun Z."/>
            <person name="Harris H.M."/>
            <person name="McCann A."/>
            <person name="Guo C."/>
            <person name="Argimon S."/>
            <person name="Zhang W."/>
            <person name="Yang X."/>
            <person name="Jeffery I.B."/>
            <person name="Cooney J.C."/>
            <person name="Kagawa T.F."/>
            <person name="Liu W."/>
            <person name="Song Y."/>
            <person name="Salvetti E."/>
            <person name="Wrobel A."/>
            <person name="Rasinkangas P."/>
            <person name="Parkhill J."/>
            <person name="Rea M.C."/>
            <person name="O'Sullivan O."/>
            <person name="Ritari J."/>
            <person name="Douillard F.P."/>
            <person name="Paul Ross R."/>
            <person name="Yang R."/>
            <person name="Briner A.E."/>
            <person name="Felis G.E."/>
            <person name="de Vos W.M."/>
            <person name="Barrangou R."/>
            <person name="Klaenhammer T.R."/>
            <person name="Caufield P.W."/>
            <person name="Cui Y."/>
            <person name="Zhang H."/>
            <person name="O'Toole P.W."/>
        </authorList>
    </citation>
    <scope>NUCLEOTIDE SEQUENCE [LARGE SCALE GENOMIC DNA]</scope>
    <source>
        <strain evidence="4 5">DSM 20605</strain>
    </source>
</reference>
<dbReference type="CDD" id="cd04301">
    <property type="entry name" value="NAT_SF"/>
    <property type="match status" value="1"/>
</dbReference>
<keyword evidence="1 4" id="KW-0808">Transferase</keyword>
<dbReference type="SUPFAM" id="SSF55729">
    <property type="entry name" value="Acyl-CoA N-acyltransferases (Nat)"/>
    <property type="match status" value="1"/>
</dbReference>
<keyword evidence="2" id="KW-0012">Acyltransferase</keyword>
<organism evidence="4 5">
    <name type="scientific">Liquorilactobacillus vini DSM 20605</name>
    <dbReference type="NCBI Taxonomy" id="1133569"/>
    <lineage>
        <taxon>Bacteria</taxon>
        <taxon>Bacillati</taxon>
        <taxon>Bacillota</taxon>
        <taxon>Bacilli</taxon>
        <taxon>Lactobacillales</taxon>
        <taxon>Lactobacillaceae</taxon>
        <taxon>Liquorilactobacillus</taxon>
    </lineage>
</organism>
<dbReference type="AlphaFoldDB" id="A0A0R2BZU9"/>
<keyword evidence="5" id="KW-1185">Reference proteome</keyword>